<gene>
    <name evidence="3" type="ORF">H5410_038204</name>
</gene>
<evidence type="ECO:0000313" key="4">
    <source>
        <dbReference type="Proteomes" id="UP000824120"/>
    </source>
</evidence>
<dbReference type="OrthoDB" id="1270753at2759"/>
<reference evidence="3 4" key="1">
    <citation type="submission" date="2020-09" db="EMBL/GenBank/DDBJ databases">
        <title>De no assembly of potato wild relative species, Solanum commersonii.</title>
        <authorList>
            <person name="Cho K."/>
        </authorList>
    </citation>
    <scope>NUCLEOTIDE SEQUENCE [LARGE SCALE GENOMIC DNA]</scope>
    <source>
        <strain evidence="3">LZ3.2</strain>
        <tissue evidence="3">Leaf</tissue>
    </source>
</reference>
<evidence type="ECO:0000259" key="2">
    <source>
        <dbReference type="Pfam" id="PF22936"/>
    </source>
</evidence>
<feature type="compositionally biased region" description="Polar residues" evidence="1">
    <location>
        <begin position="103"/>
        <end position="117"/>
    </location>
</feature>
<feature type="domain" description="Retrovirus-related Pol polyprotein from transposon TNT 1-94-like beta-barrel" evidence="2">
    <location>
        <begin position="210"/>
        <end position="255"/>
    </location>
</feature>
<evidence type="ECO:0000313" key="3">
    <source>
        <dbReference type="EMBL" id="KAG5596972.1"/>
    </source>
</evidence>
<proteinExistence type="predicted"/>
<dbReference type="InterPro" id="IPR054722">
    <property type="entry name" value="PolX-like_BBD"/>
</dbReference>
<keyword evidence="4" id="KW-1185">Reference proteome</keyword>
<dbReference type="AlphaFoldDB" id="A0A9J5YCF6"/>
<sequence>MTHMEVAALIAGRNASSHKFRKDWNVQCEYCKKMGHAKVNCYKLIGYPPDFKFRKKVGNPNTPDPRGGDQRSQAHAGKTDDRAHSEIGQNRSACVHNCKDVTSQGKSISSEGENSGRYSDDWNKGTGSSSYSHSQYNQMMQHMDNQHHCNQFRRLVDKDTVGESSNMNRLSDSANMGGEFFTSHMTVGASGTPSAGNASVPSLNACRKEWIIDTGASNHMISHKEMLNTANKRIVIEDKKVYLPNGDTVDVSHIGIDEDATLPAPVDHPTQEPQVPINHEIPVVVPAPPDPIPSFGDIRHSTRPKKHPSWMNDFVVNATASTLYPLSQHLTVT</sequence>
<feature type="region of interest" description="Disordered" evidence="1">
    <location>
        <begin position="103"/>
        <end position="133"/>
    </location>
</feature>
<dbReference type="PANTHER" id="PTHR34222">
    <property type="entry name" value="GAG_PRE-INTEGRS DOMAIN-CONTAINING PROTEIN"/>
    <property type="match status" value="1"/>
</dbReference>
<dbReference type="Proteomes" id="UP000824120">
    <property type="component" value="Chromosome 7"/>
</dbReference>
<feature type="region of interest" description="Disordered" evidence="1">
    <location>
        <begin position="53"/>
        <end position="91"/>
    </location>
</feature>
<dbReference type="EMBL" id="JACXVP010000007">
    <property type="protein sequence ID" value="KAG5596972.1"/>
    <property type="molecule type" value="Genomic_DNA"/>
</dbReference>
<dbReference type="PANTHER" id="PTHR34222:SF97">
    <property type="entry name" value="CATALYTIC REGION, PUTATIVE-RELATED"/>
    <property type="match status" value="1"/>
</dbReference>
<protein>
    <recommendedName>
        <fullName evidence="2">Retrovirus-related Pol polyprotein from transposon TNT 1-94-like beta-barrel domain-containing protein</fullName>
    </recommendedName>
</protein>
<name>A0A9J5YCF6_SOLCO</name>
<accession>A0A9J5YCF6</accession>
<dbReference type="Pfam" id="PF22936">
    <property type="entry name" value="Pol_BBD"/>
    <property type="match status" value="1"/>
</dbReference>
<organism evidence="3 4">
    <name type="scientific">Solanum commersonii</name>
    <name type="common">Commerson's wild potato</name>
    <name type="synonym">Commerson's nightshade</name>
    <dbReference type="NCBI Taxonomy" id="4109"/>
    <lineage>
        <taxon>Eukaryota</taxon>
        <taxon>Viridiplantae</taxon>
        <taxon>Streptophyta</taxon>
        <taxon>Embryophyta</taxon>
        <taxon>Tracheophyta</taxon>
        <taxon>Spermatophyta</taxon>
        <taxon>Magnoliopsida</taxon>
        <taxon>eudicotyledons</taxon>
        <taxon>Gunneridae</taxon>
        <taxon>Pentapetalae</taxon>
        <taxon>asterids</taxon>
        <taxon>lamiids</taxon>
        <taxon>Solanales</taxon>
        <taxon>Solanaceae</taxon>
        <taxon>Solanoideae</taxon>
        <taxon>Solaneae</taxon>
        <taxon>Solanum</taxon>
    </lineage>
</organism>
<evidence type="ECO:0000256" key="1">
    <source>
        <dbReference type="SAM" id="MobiDB-lite"/>
    </source>
</evidence>
<comment type="caution">
    <text evidence="3">The sequence shown here is derived from an EMBL/GenBank/DDBJ whole genome shotgun (WGS) entry which is preliminary data.</text>
</comment>